<organism evidence="1 2">
    <name type="scientific">Flavobacterium stagni</name>
    <dbReference type="NCBI Taxonomy" id="2506421"/>
    <lineage>
        <taxon>Bacteria</taxon>
        <taxon>Pseudomonadati</taxon>
        <taxon>Bacteroidota</taxon>
        <taxon>Flavobacteriia</taxon>
        <taxon>Flavobacteriales</taxon>
        <taxon>Flavobacteriaceae</taxon>
        <taxon>Flavobacterium</taxon>
    </lineage>
</organism>
<evidence type="ECO:0000313" key="2">
    <source>
        <dbReference type="Proteomes" id="UP000289857"/>
    </source>
</evidence>
<protein>
    <submittedName>
        <fullName evidence="1">Uncharacterized protein</fullName>
    </submittedName>
</protein>
<dbReference type="RefSeq" id="WP_129461461.1">
    <property type="nucleotide sequence ID" value="NZ_SBKN01000004.1"/>
</dbReference>
<dbReference type="OrthoDB" id="793442at2"/>
<accession>A0A4Q1K8E4</accession>
<sequence length="162" mass="18362">MRKVFLFLALLTWSLNFSQEVSPIEFKKEADYKIAEPKVIESATYLLNSPLDNNEMLRIQHLQFLMQWMEGTPDYTFSLSETATKFSGENSNLLGVYLAAMIVYLVKEHGDSKDIAAVELNTLRIAMNYVAKKENNVPLTSNLKKLIAGNEKGNLAEVLKKL</sequence>
<reference evidence="2" key="1">
    <citation type="submission" date="2019-01" db="EMBL/GenBank/DDBJ databases">
        <title>Cytophagaceae bacterium strain CAR-16.</title>
        <authorList>
            <person name="Chen W.-M."/>
        </authorList>
    </citation>
    <scope>NUCLEOTIDE SEQUENCE [LARGE SCALE GENOMIC DNA]</scope>
    <source>
        <strain evidence="2">WWJ-16</strain>
    </source>
</reference>
<proteinExistence type="predicted"/>
<evidence type="ECO:0000313" key="1">
    <source>
        <dbReference type="EMBL" id="RXR22576.1"/>
    </source>
</evidence>
<keyword evidence="2" id="KW-1185">Reference proteome</keyword>
<gene>
    <name evidence="1" type="ORF">EQG61_08310</name>
</gene>
<dbReference type="EMBL" id="SBKN01000004">
    <property type="protein sequence ID" value="RXR22576.1"/>
    <property type="molecule type" value="Genomic_DNA"/>
</dbReference>
<dbReference type="AlphaFoldDB" id="A0A4Q1K8E4"/>
<comment type="caution">
    <text evidence="1">The sequence shown here is derived from an EMBL/GenBank/DDBJ whole genome shotgun (WGS) entry which is preliminary data.</text>
</comment>
<dbReference type="Proteomes" id="UP000289857">
    <property type="component" value="Unassembled WGS sequence"/>
</dbReference>
<name>A0A4Q1K8E4_9FLAO</name>